<dbReference type="InterPro" id="IPR003280">
    <property type="entry name" value="2pore_dom_K_chnl"/>
</dbReference>
<dbReference type="RefSeq" id="WP_145185014.1">
    <property type="nucleotide sequence ID" value="NZ_CP036266.1"/>
</dbReference>
<keyword evidence="11" id="KW-1185">Reference proteome</keyword>
<dbReference type="GO" id="GO:0005886">
    <property type="term" value="C:plasma membrane"/>
    <property type="evidence" value="ECO:0007669"/>
    <property type="project" value="TreeGrafter"/>
</dbReference>
<keyword evidence="3 8" id="KW-0812">Transmembrane</keyword>
<keyword evidence="6 8" id="KW-0472">Membrane</keyword>
<keyword evidence="7 10" id="KW-0407">Ion channel</keyword>
<dbReference type="GO" id="GO:0022841">
    <property type="term" value="F:potassium ion leak channel activity"/>
    <property type="evidence" value="ECO:0007669"/>
    <property type="project" value="TreeGrafter"/>
</dbReference>
<evidence type="ECO:0000256" key="3">
    <source>
        <dbReference type="ARBA" id="ARBA00022692"/>
    </source>
</evidence>
<dbReference type="PANTHER" id="PTHR11003:SF291">
    <property type="entry name" value="IP11374P"/>
    <property type="match status" value="1"/>
</dbReference>
<dbReference type="Gene3D" id="1.10.287.70">
    <property type="match status" value="1"/>
</dbReference>
<proteinExistence type="predicted"/>
<accession>A0A517PP59</accession>
<keyword evidence="2" id="KW-0813">Transport</keyword>
<evidence type="ECO:0000313" key="11">
    <source>
        <dbReference type="Proteomes" id="UP000320421"/>
    </source>
</evidence>
<dbReference type="PANTHER" id="PTHR11003">
    <property type="entry name" value="POTASSIUM CHANNEL, SUBFAMILY K"/>
    <property type="match status" value="1"/>
</dbReference>
<feature type="transmembrane region" description="Helical" evidence="8">
    <location>
        <begin position="30"/>
        <end position="48"/>
    </location>
</feature>
<comment type="subcellular location">
    <subcellularLocation>
        <location evidence="1">Membrane</location>
        <topology evidence="1">Multi-pass membrane protein</topology>
    </subcellularLocation>
</comment>
<evidence type="ECO:0000313" key="10">
    <source>
        <dbReference type="EMBL" id="QDT21159.1"/>
    </source>
</evidence>
<dbReference type="Pfam" id="PF07885">
    <property type="entry name" value="Ion_trans_2"/>
    <property type="match status" value="1"/>
</dbReference>
<dbReference type="InterPro" id="IPR013099">
    <property type="entry name" value="K_chnl_dom"/>
</dbReference>
<dbReference type="GO" id="GO:0030322">
    <property type="term" value="P:stabilization of membrane potential"/>
    <property type="evidence" value="ECO:0007669"/>
    <property type="project" value="TreeGrafter"/>
</dbReference>
<gene>
    <name evidence="10" type="ORF">HG66A1_29570</name>
</gene>
<evidence type="ECO:0000256" key="8">
    <source>
        <dbReference type="SAM" id="Phobius"/>
    </source>
</evidence>
<feature type="domain" description="Potassium channel" evidence="9">
    <location>
        <begin position="33"/>
        <end position="104"/>
    </location>
</feature>
<keyword evidence="5" id="KW-0406">Ion transport</keyword>
<protein>
    <submittedName>
        <fullName evidence="10">Voltage-gated potassium channel</fullName>
    </submittedName>
</protein>
<sequence length="128" mass="14409">MLKHIIEKRLPLFVEFFSSFMRYASYVREVIVALLLILLLGAFLIWRFENLSFGDAVYFSMITGLTIGYGDITPETPMGKIISVGIGLVGMIVVGLVIAIATRSLHETAKRHMDLEHEASRSEHHKTT</sequence>
<evidence type="ECO:0000256" key="5">
    <source>
        <dbReference type="ARBA" id="ARBA00023065"/>
    </source>
</evidence>
<evidence type="ECO:0000259" key="9">
    <source>
        <dbReference type="Pfam" id="PF07885"/>
    </source>
</evidence>
<evidence type="ECO:0000256" key="6">
    <source>
        <dbReference type="ARBA" id="ARBA00023136"/>
    </source>
</evidence>
<dbReference type="GO" id="GO:0015271">
    <property type="term" value="F:outward rectifier potassium channel activity"/>
    <property type="evidence" value="ECO:0007669"/>
    <property type="project" value="TreeGrafter"/>
</dbReference>
<evidence type="ECO:0000256" key="7">
    <source>
        <dbReference type="ARBA" id="ARBA00023303"/>
    </source>
</evidence>
<evidence type="ECO:0000256" key="2">
    <source>
        <dbReference type="ARBA" id="ARBA00022448"/>
    </source>
</evidence>
<reference evidence="10 11" key="1">
    <citation type="submission" date="2019-02" db="EMBL/GenBank/DDBJ databases">
        <title>Deep-cultivation of Planctomycetes and their phenomic and genomic characterization uncovers novel biology.</title>
        <authorList>
            <person name="Wiegand S."/>
            <person name="Jogler M."/>
            <person name="Boedeker C."/>
            <person name="Pinto D."/>
            <person name="Vollmers J."/>
            <person name="Rivas-Marin E."/>
            <person name="Kohn T."/>
            <person name="Peeters S.H."/>
            <person name="Heuer A."/>
            <person name="Rast P."/>
            <person name="Oberbeckmann S."/>
            <person name="Bunk B."/>
            <person name="Jeske O."/>
            <person name="Meyerdierks A."/>
            <person name="Storesund J.E."/>
            <person name="Kallscheuer N."/>
            <person name="Luecker S."/>
            <person name="Lage O.M."/>
            <person name="Pohl T."/>
            <person name="Merkel B.J."/>
            <person name="Hornburger P."/>
            <person name="Mueller R.-W."/>
            <person name="Bruemmer F."/>
            <person name="Labrenz M."/>
            <person name="Spormann A.M."/>
            <person name="Op den Camp H."/>
            <person name="Overmann J."/>
            <person name="Amann R."/>
            <person name="Jetten M.S.M."/>
            <person name="Mascher T."/>
            <person name="Medema M.H."/>
            <person name="Devos D.P."/>
            <person name="Kaster A.-K."/>
            <person name="Ovreas L."/>
            <person name="Rohde M."/>
            <person name="Galperin M.Y."/>
            <person name="Jogler C."/>
        </authorList>
    </citation>
    <scope>NUCLEOTIDE SEQUENCE [LARGE SCALE GENOMIC DNA]</scope>
    <source>
        <strain evidence="10 11">HG66A1</strain>
    </source>
</reference>
<dbReference type="AlphaFoldDB" id="A0A517PP59"/>
<dbReference type="EMBL" id="CP036266">
    <property type="protein sequence ID" value="QDT21159.1"/>
    <property type="molecule type" value="Genomic_DNA"/>
</dbReference>
<name>A0A517PP59_9PLAN</name>
<feature type="transmembrane region" description="Helical" evidence="8">
    <location>
        <begin position="81"/>
        <end position="101"/>
    </location>
</feature>
<dbReference type="Proteomes" id="UP000320421">
    <property type="component" value="Chromosome"/>
</dbReference>
<dbReference type="SUPFAM" id="SSF81324">
    <property type="entry name" value="Voltage-gated potassium channels"/>
    <property type="match status" value="1"/>
</dbReference>
<evidence type="ECO:0000256" key="1">
    <source>
        <dbReference type="ARBA" id="ARBA00004141"/>
    </source>
</evidence>
<evidence type="ECO:0000256" key="4">
    <source>
        <dbReference type="ARBA" id="ARBA00022989"/>
    </source>
</evidence>
<organism evidence="10 11">
    <name type="scientific">Gimesia chilikensis</name>
    <dbReference type="NCBI Taxonomy" id="2605989"/>
    <lineage>
        <taxon>Bacteria</taxon>
        <taxon>Pseudomonadati</taxon>
        <taxon>Planctomycetota</taxon>
        <taxon>Planctomycetia</taxon>
        <taxon>Planctomycetales</taxon>
        <taxon>Planctomycetaceae</taxon>
        <taxon>Gimesia</taxon>
    </lineage>
</organism>
<keyword evidence="4 8" id="KW-1133">Transmembrane helix</keyword>
<dbReference type="OrthoDB" id="9785285at2"/>